<dbReference type="EMBL" id="SYUW01000022">
    <property type="protein sequence ID" value="TKF26401.1"/>
    <property type="molecule type" value="Genomic_DNA"/>
</dbReference>
<gene>
    <name evidence="1" type="ORF">FCV52_08800</name>
</gene>
<proteinExistence type="predicted"/>
<organism evidence="1 2">
    <name type="scientific">Vibrio kanaloae</name>
    <dbReference type="NCBI Taxonomy" id="170673"/>
    <lineage>
        <taxon>Bacteria</taxon>
        <taxon>Pseudomonadati</taxon>
        <taxon>Pseudomonadota</taxon>
        <taxon>Gammaproteobacteria</taxon>
        <taxon>Vibrionales</taxon>
        <taxon>Vibrionaceae</taxon>
        <taxon>Vibrio</taxon>
    </lineage>
</organism>
<evidence type="ECO:0000313" key="1">
    <source>
        <dbReference type="EMBL" id="TKF26401.1"/>
    </source>
</evidence>
<accession>A0A4U1Z1X5</accession>
<evidence type="ECO:0000313" key="2">
    <source>
        <dbReference type="Proteomes" id="UP000305234"/>
    </source>
</evidence>
<sequence>MRRMSKDKDINKFVLSLVKLSCWTAVRGTKHIALLSPLGKRITIPSTPSDRRAYINFKKDILRIISNEAASQKTS</sequence>
<name>A0A4U1Z1X5_9VIBR</name>
<dbReference type="AlphaFoldDB" id="A0A4U1Z1X5"/>
<comment type="caution">
    <text evidence="1">The sequence shown here is derived from an EMBL/GenBank/DDBJ whole genome shotgun (WGS) entry which is preliminary data.</text>
</comment>
<reference evidence="1 2" key="1">
    <citation type="submission" date="2019-04" db="EMBL/GenBank/DDBJ databases">
        <title>A reverse ecology approach based on a biological definition of microbial populations.</title>
        <authorList>
            <person name="Arevalo P."/>
            <person name="Vaninsberghe D."/>
            <person name="Elsherbini J."/>
            <person name="Gore J."/>
            <person name="Polz M."/>
        </authorList>
    </citation>
    <scope>NUCLEOTIDE SEQUENCE [LARGE SCALE GENOMIC DNA]</scope>
    <source>
        <strain evidence="1 2">10N.261.46.E4</strain>
    </source>
</reference>
<protein>
    <submittedName>
        <fullName evidence="1">Uncharacterized protein</fullName>
    </submittedName>
</protein>
<dbReference type="Proteomes" id="UP000305234">
    <property type="component" value="Unassembled WGS sequence"/>
</dbReference>